<name>A0A9N6ZHC0_9CRUS</name>
<protein>
    <recommendedName>
        <fullName evidence="8">N-alpha-acetyltransferase 60</fullName>
        <ecNumber evidence="7">2.3.1.259</ecNumber>
        <ecNumber evidence="1">2.3.1.48</ecNumber>
    </recommendedName>
</protein>
<evidence type="ECO:0000256" key="7">
    <source>
        <dbReference type="ARBA" id="ARBA00026111"/>
    </source>
</evidence>
<evidence type="ECO:0000259" key="11">
    <source>
        <dbReference type="PROSITE" id="PS51186"/>
    </source>
</evidence>
<evidence type="ECO:0000256" key="5">
    <source>
        <dbReference type="ARBA" id="ARBA00023315"/>
    </source>
</evidence>
<dbReference type="EC" id="2.3.1.48" evidence="1"/>
<dbReference type="GO" id="GO:0120518">
    <property type="term" value="F:protein N-terminal-methionine acetyltransferase activity"/>
    <property type="evidence" value="ECO:0007669"/>
    <property type="project" value="UniProtKB-EC"/>
</dbReference>
<dbReference type="PROSITE" id="PS51186">
    <property type="entry name" value="GNAT"/>
    <property type="match status" value="1"/>
</dbReference>
<keyword evidence="5" id="KW-0012">Acyltransferase</keyword>
<dbReference type="EC" id="2.3.1.259" evidence="7"/>
<evidence type="ECO:0000256" key="8">
    <source>
        <dbReference type="ARBA" id="ARBA00026144"/>
    </source>
</evidence>
<reference evidence="12" key="1">
    <citation type="submission" date="2021-04" db="EMBL/GenBank/DDBJ databases">
        <authorList>
            <person name="Cornetti L."/>
        </authorList>
    </citation>
    <scope>NUCLEOTIDE SEQUENCE</scope>
</reference>
<dbReference type="InterPro" id="IPR016181">
    <property type="entry name" value="Acyl_CoA_acyltransferase"/>
</dbReference>
<dbReference type="EMBL" id="OC989096">
    <property type="protein sequence ID" value="CAG4645751.1"/>
    <property type="molecule type" value="Genomic_DNA"/>
</dbReference>
<keyword evidence="4" id="KW-0156">Chromatin regulator</keyword>
<evidence type="ECO:0000256" key="6">
    <source>
        <dbReference type="ARBA" id="ARBA00025774"/>
    </source>
</evidence>
<keyword evidence="3" id="KW-0159">Chromosome partition</keyword>
<dbReference type="CDD" id="cd04301">
    <property type="entry name" value="NAT_SF"/>
    <property type="match status" value="1"/>
</dbReference>
<accession>A0A9N6ZHC0</accession>
<evidence type="ECO:0000256" key="9">
    <source>
        <dbReference type="ARBA" id="ARBA00048017"/>
    </source>
</evidence>
<dbReference type="GO" id="GO:0000139">
    <property type="term" value="C:Golgi membrane"/>
    <property type="evidence" value="ECO:0007669"/>
    <property type="project" value="TreeGrafter"/>
</dbReference>
<dbReference type="PANTHER" id="PTHR14744">
    <property type="entry name" value="N-ALPHA-ACETYLTRANSFERASE 60"/>
    <property type="match status" value="1"/>
</dbReference>
<dbReference type="SUPFAM" id="SSF55729">
    <property type="entry name" value="Acyl-CoA N-acyltransferases (Nat)"/>
    <property type="match status" value="1"/>
</dbReference>
<evidence type="ECO:0000256" key="4">
    <source>
        <dbReference type="ARBA" id="ARBA00022853"/>
    </source>
</evidence>
<keyword evidence="2" id="KW-0808">Transferase</keyword>
<dbReference type="Pfam" id="PF00583">
    <property type="entry name" value="Acetyltransf_1"/>
    <property type="match status" value="1"/>
</dbReference>
<dbReference type="InterPro" id="IPR000182">
    <property type="entry name" value="GNAT_dom"/>
</dbReference>
<comment type="similarity">
    <text evidence="6">Belongs to the acetyltransferase family. NAA60 subfamily.</text>
</comment>
<organism evidence="12">
    <name type="scientific">Lynceus sp. MCZ IZ 141354</name>
    <dbReference type="NCBI Taxonomy" id="1930659"/>
    <lineage>
        <taxon>Eukaryota</taxon>
        <taxon>Metazoa</taxon>
        <taxon>Ecdysozoa</taxon>
        <taxon>Arthropoda</taxon>
        <taxon>Crustacea</taxon>
        <taxon>Branchiopoda</taxon>
        <taxon>Diplostraca</taxon>
        <taxon>Laevicaudata</taxon>
        <taxon>Lynceidae</taxon>
        <taxon>Lynceus</taxon>
    </lineage>
</organism>
<comment type="catalytic activity">
    <reaction evidence="9">
        <text>L-lysyl-[protein] + acetyl-CoA = N(6)-acetyl-L-lysyl-[protein] + CoA + H(+)</text>
        <dbReference type="Rhea" id="RHEA:45948"/>
        <dbReference type="Rhea" id="RHEA-COMP:9752"/>
        <dbReference type="Rhea" id="RHEA-COMP:10731"/>
        <dbReference type="ChEBI" id="CHEBI:15378"/>
        <dbReference type="ChEBI" id="CHEBI:29969"/>
        <dbReference type="ChEBI" id="CHEBI:57287"/>
        <dbReference type="ChEBI" id="CHEBI:57288"/>
        <dbReference type="ChEBI" id="CHEBI:61930"/>
        <dbReference type="EC" id="2.3.1.48"/>
    </reaction>
</comment>
<sequence>MSNLSWYGSTSATCLTPSLGSSAELQLRFLCPEDIDEVKHLCEEWFPIKYPQSWYKDVTSDPRFYSLAAVYKGELVGLFIAEIKHCSAINKEDTDIIDQTLNPNCYVGYILSLGVATQYRQQGVASLLLNAFLSHLVQNEQRHVKCVYLHVLTTNSAAIKFYEKRSFRLHTFLPYYYSVNGRAKDGFTYVIYINGGHPPWTLLDYLKHMCSLVYRLTSWLPFSSQVS</sequence>
<evidence type="ECO:0000256" key="3">
    <source>
        <dbReference type="ARBA" id="ARBA00022829"/>
    </source>
</evidence>
<gene>
    <name evidence="12" type="primary">EOG090X0BM0</name>
</gene>
<comment type="catalytic activity">
    <reaction evidence="10">
        <text>N-terminal L-methionyl-[transmembrane protein] + acetyl-CoA = N-terminal N(alpha)-acetyl-L-methionyl-[transmembrane protein] + CoA + H(+)</text>
        <dbReference type="Rhea" id="RHEA:50604"/>
        <dbReference type="Rhea" id="RHEA-COMP:12745"/>
        <dbReference type="Rhea" id="RHEA-COMP:12746"/>
        <dbReference type="ChEBI" id="CHEBI:15378"/>
        <dbReference type="ChEBI" id="CHEBI:57287"/>
        <dbReference type="ChEBI" id="CHEBI:57288"/>
        <dbReference type="ChEBI" id="CHEBI:64731"/>
        <dbReference type="ChEBI" id="CHEBI:133414"/>
        <dbReference type="EC" id="2.3.1.259"/>
    </reaction>
</comment>
<evidence type="ECO:0000256" key="1">
    <source>
        <dbReference type="ARBA" id="ARBA00013184"/>
    </source>
</evidence>
<evidence type="ECO:0000256" key="2">
    <source>
        <dbReference type="ARBA" id="ARBA00022679"/>
    </source>
</evidence>
<dbReference type="Gene3D" id="3.40.630.30">
    <property type="match status" value="1"/>
</dbReference>
<feature type="domain" description="N-acetyltransferase" evidence="11">
    <location>
        <begin position="25"/>
        <end position="194"/>
    </location>
</feature>
<dbReference type="AlphaFoldDB" id="A0A9N6ZHC0"/>
<dbReference type="GO" id="GO:0007059">
    <property type="term" value="P:chromosome segregation"/>
    <property type="evidence" value="ECO:0007669"/>
    <property type="project" value="UniProtKB-KW"/>
</dbReference>
<proteinExistence type="inferred from homology"/>
<dbReference type="PANTHER" id="PTHR14744:SF15">
    <property type="entry name" value="N-ALPHA-ACETYLTRANSFERASE 60"/>
    <property type="match status" value="1"/>
</dbReference>
<dbReference type="InterPro" id="IPR045141">
    <property type="entry name" value="NAA60-like"/>
</dbReference>
<evidence type="ECO:0000256" key="10">
    <source>
        <dbReference type="ARBA" id="ARBA00048848"/>
    </source>
</evidence>
<evidence type="ECO:0000313" key="12">
    <source>
        <dbReference type="EMBL" id="CAG4645751.1"/>
    </source>
</evidence>
<dbReference type="GO" id="GO:0004402">
    <property type="term" value="F:histone acetyltransferase activity"/>
    <property type="evidence" value="ECO:0007669"/>
    <property type="project" value="TreeGrafter"/>
</dbReference>